<evidence type="ECO:0000256" key="1">
    <source>
        <dbReference type="ARBA" id="ARBA00022723"/>
    </source>
</evidence>
<dbReference type="GO" id="GO:0046872">
    <property type="term" value="F:metal ion binding"/>
    <property type="evidence" value="ECO:0007669"/>
    <property type="project" value="UniProtKB-KW"/>
</dbReference>
<dbReference type="CDD" id="cd10959">
    <property type="entry name" value="CE4_NodB_like_3"/>
    <property type="match status" value="1"/>
</dbReference>
<dbReference type="Gene3D" id="3.20.20.370">
    <property type="entry name" value="Glycoside hydrolase/deacetylase"/>
    <property type="match status" value="1"/>
</dbReference>
<sequence length="203" mass="23951">MFNFKTANIAEKIMPTTTWSYPDRTKEIFLTFDDGPVPETTPWLLDLLKQYNAKATFFLIGKNVEKNQYLYQRILDEGHQVGNHTYSHVSGWKLGFNKYIEDIQLGNRFIKSHLFRPPYGKITPVQLKYLKKQFNIVFWDVLSYDFNRKISGERCLVNVLSKYKDGSIIVFHDSMKAFKNLEYALPLVLDHFKNLEYKFATIK</sequence>
<dbReference type="AlphaFoldDB" id="A0A0S2HZV9"/>
<accession>A0A0S2HZV9</accession>
<dbReference type="GO" id="GO:0016798">
    <property type="term" value="F:hydrolase activity, acting on glycosyl bonds"/>
    <property type="evidence" value="ECO:0007669"/>
    <property type="project" value="UniProtKB-KW"/>
</dbReference>
<evidence type="ECO:0000256" key="2">
    <source>
        <dbReference type="ARBA" id="ARBA00022801"/>
    </source>
</evidence>
<dbReference type="PROSITE" id="PS51677">
    <property type="entry name" value="NODB"/>
    <property type="match status" value="1"/>
</dbReference>
<dbReference type="EMBL" id="CP013118">
    <property type="protein sequence ID" value="ALO15689.1"/>
    <property type="molecule type" value="Genomic_DNA"/>
</dbReference>
<keyword evidence="4" id="KW-0326">Glycosidase</keyword>
<keyword evidence="4" id="KW-0624">Polysaccharide degradation</keyword>
<gene>
    <name evidence="4" type="ORF">L21SP5_02051</name>
</gene>
<dbReference type="KEGG" id="blq:L21SP5_02051"/>
<proteinExistence type="predicted"/>
<dbReference type="RefSeq" id="WP_095532277.1">
    <property type="nucleotide sequence ID" value="NZ_CP013118.1"/>
</dbReference>
<dbReference type="GO" id="GO:0016810">
    <property type="term" value="F:hydrolase activity, acting on carbon-nitrogen (but not peptide) bonds"/>
    <property type="evidence" value="ECO:0007669"/>
    <property type="project" value="InterPro"/>
</dbReference>
<keyword evidence="4" id="KW-0858">Xylan degradation</keyword>
<organism evidence="4 5">
    <name type="scientific">Salinivirga cyanobacteriivorans</name>
    <dbReference type="NCBI Taxonomy" id="1307839"/>
    <lineage>
        <taxon>Bacteria</taxon>
        <taxon>Pseudomonadati</taxon>
        <taxon>Bacteroidota</taxon>
        <taxon>Bacteroidia</taxon>
        <taxon>Bacteroidales</taxon>
        <taxon>Salinivirgaceae</taxon>
        <taxon>Salinivirga</taxon>
    </lineage>
</organism>
<feature type="domain" description="NodB homology" evidence="3">
    <location>
        <begin position="26"/>
        <end position="198"/>
    </location>
</feature>
<dbReference type="SUPFAM" id="SSF88713">
    <property type="entry name" value="Glycoside hydrolase/deacetylase"/>
    <property type="match status" value="1"/>
</dbReference>
<dbReference type="InterPro" id="IPR002509">
    <property type="entry name" value="NODB_dom"/>
</dbReference>
<dbReference type="PANTHER" id="PTHR10587">
    <property type="entry name" value="GLYCOSYL TRANSFERASE-RELATED"/>
    <property type="match status" value="1"/>
</dbReference>
<dbReference type="Pfam" id="PF01522">
    <property type="entry name" value="Polysacc_deac_1"/>
    <property type="match status" value="1"/>
</dbReference>
<dbReference type="GO" id="GO:0016020">
    <property type="term" value="C:membrane"/>
    <property type="evidence" value="ECO:0007669"/>
    <property type="project" value="TreeGrafter"/>
</dbReference>
<dbReference type="InterPro" id="IPR011330">
    <property type="entry name" value="Glyco_hydro/deAcase_b/a-brl"/>
</dbReference>
<keyword evidence="5" id="KW-1185">Reference proteome</keyword>
<protein>
    <submittedName>
        <fullName evidence="4">Bifunctional xylanase/deacetylase</fullName>
    </submittedName>
</protein>
<dbReference type="Proteomes" id="UP000064893">
    <property type="component" value="Chromosome"/>
</dbReference>
<keyword evidence="1" id="KW-0479">Metal-binding</keyword>
<dbReference type="STRING" id="1307839.L21SP5_02051"/>
<evidence type="ECO:0000313" key="4">
    <source>
        <dbReference type="EMBL" id="ALO15689.1"/>
    </source>
</evidence>
<dbReference type="PANTHER" id="PTHR10587:SF133">
    <property type="entry name" value="CHITIN DEACETYLASE 1-RELATED"/>
    <property type="match status" value="1"/>
</dbReference>
<dbReference type="PATRIC" id="fig|1307839.3.peg.2165"/>
<keyword evidence="2 4" id="KW-0378">Hydrolase</keyword>
<dbReference type="GO" id="GO:0045493">
    <property type="term" value="P:xylan catabolic process"/>
    <property type="evidence" value="ECO:0007669"/>
    <property type="project" value="UniProtKB-KW"/>
</dbReference>
<evidence type="ECO:0000313" key="5">
    <source>
        <dbReference type="Proteomes" id="UP000064893"/>
    </source>
</evidence>
<keyword evidence="4" id="KW-0119">Carbohydrate metabolism</keyword>
<name>A0A0S2HZV9_9BACT</name>
<dbReference type="InterPro" id="IPR050248">
    <property type="entry name" value="Polysacc_deacetylase_ArnD"/>
</dbReference>
<evidence type="ECO:0000259" key="3">
    <source>
        <dbReference type="PROSITE" id="PS51677"/>
    </source>
</evidence>
<dbReference type="OrthoDB" id="9812065at2"/>
<reference evidence="4 5" key="1">
    <citation type="submission" date="2015-11" db="EMBL/GenBank/DDBJ databases">
        <title>Description and complete genome sequence of a novel strain predominating in hypersaline microbial mats and representing a new family of the Bacteriodetes phylum.</title>
        <authorList>
            <person name="Spring S."/>
            <person name="Bunk B."/>
            <person name="Sproer C."/>
            <person name="Klenk H.-P."/>
        </authorList>
    </citation>
    <scope>NUCLEOTIDE SEQUENCE [LARGE SCALE GENOMIC DNA]</scope>
    <source>
        <strain evidence="4 5">L21-Spi-D4</strain>
    </source>
</reference>